<evidence type="ECO:0000256" key="1">
    <source>
        <dbReference type="ARBA" id="ARBA00022737"/>
    </source>
</evidence>
<accession>A0A3M7D1F0</accession>
<comment type="caution">
    <text evidence="4">The sequence shown here is derived from an EMBL/GenBank/DDBJ whole genome shotgun (WGS) entry which is preliminary data.</text>
</comment>
<evidence type="ECO:0000313" key="4">
    <source>
        <dbReference type="EMBL" id="RMY57736.1"/>
    </source>
</evidence>
<dbReference type="EMBL" id="QWIP01000649">
    <property type="protein sequence ID" value="RMY57736.1"/>
    <property type="molecule type" value="Genomic_DNA"/>
</dbReference>
<feature type="region of interest" description="Disordered" evidence="2">
    <location>
        <begin position="159"/>
        <end position="324"/>
    </location>
</feature>
<name>A0A3M7D1F0_HORWE</name>
<dbReference type="PANTHER" id="PTHR15377">
    <property type="entry name" value="TRANSCRIPTION ELONGATION REGULATOR 1"/>
    <property type="match status" value="1"/>
</dbReference>
<dbReference type="InterPro" id="IPR001202">
    <property type="entry name" value="WW_dom"/>
</dbReference>
<evidence type="ECO:0000256" key="2">
    <source>
        <dbReference type="SAM" id="MobiDB-lite"/>
    </source>
</evidence>
<feature type="region of interest" description="Disordered" evidence="2">
    <location>
        <begin position="18"/>
        <end position="100"/>
    </location>
</feature>
<dbReference type="SUPFAM" id="SSF51045">
    <property type="entry name" value="WW domain"/>
    <property type="match status" value="1"/>
</dbReference>
<evidence type="ECO:0000313" key="5">
    <source>
        <dbReference type="Proteomes" id="UP000269276"/>
    </source>
</evidence>
<dbReference type="GO" id="GO:0005634">
    <property type="term" value="C:nucleus"/>
    <property type="evidence" value="ECO:0007669"/>
    <property type="project" value="TreeGrafter"/>
</dbReference>
<feature type="region of interest" description="Disordered" evidence="2">
    <location>
        <begin position="602"/>
        <end position="623"/>
    </location>
</feature>
<keyword evidence="1" id="KW-0677">Repeat</keyword>
<dbReference type="GO" id="GO:0003712">
    <property type="term" value="F:transcription coregulator activity"/>
    <property type="evidence" value="ECO:0007669"/>
    <property type="project" value="TreeGrafter"/>
</dbReference>
<dbReference type="OrthoDB" id="410044at2759"/>
<feature type="compositionally biased region" description="Acidic residues" evidence="2">
    <location>
        <begin position="607"/>
        <end position="617"/>
    </location>
</feature>
<feature type="domain" description="WW" evidence="3">
    <location>
        <begin position="97"/>
        <end position="130"/>
    </location>
</feature>
<dbReference type="SUPFAM" id="SSF81698">
    <property type="entry name" value="FF domain"/>
    <property type="match status" value="1"/>
</dbReference>
<dbReference type="AlphaFoldDB" id="A0A3M7D1F0"/>
<dbReference type="Gene3D" id="1.10.10.440">
    <property type="entry name" value="FF domain"/>
    <property type="match status" value="2"/>
</dbReference>
<reference evidence="4 5" key="1">
    <citation type="journal article" date="2018" name="BMC Genomics">
        <title>Genomic evidence for intraspecific hybridization in a clonal and extremely halotolerant yeast.</title>
        <authorList>
            <person name="Gostincar C."/>
            <person name="Stajich J.E."/>
            <person name="Zupancic J."/>
            <person name="Zalar P."/>
            <person name="Gunde-Cimerman N."/>
        </authorList>
    </citation>
    <scope>NUCLEOTIDE SEQUENCE [LARGE SCALE GENOMIC DNA]</scope>
    <source>
        <strain evidence="4 5">EXF-2682</strain>
    </source>
</reference>
<feature type="compositionally biased region" description="Basic and acidic residues" evidence="2">
    <location>
        <begin position="533"/>
        <end position="588"/>
    </location>
</feature>
<evidence type="ECO:0000259" key="3">
    <source>
        <dbReference type="PROSITE" id="PS50020"/>
    </source>
</evidence>
<sequence length="623" mass="70985">MHSAQLAFFLPFKIASNRTTMDSPNKRLKPSNEGDDFMSLDVGNEDDGKYGYGNEEDEAEEHDPTANAPRGPKAQYQRDARFDRRNAQDRPRSKHALPGHEPWILVKTKFGRRFVHNTATRESLWRIPDNVWPAVRDFDAWEKQQKEREENAKWAEQELQAMRQQSKAEENNQRADAEEGRSRRRRSESLQREDEEAMMAELAAQAEYAEEQDAKNATETVEPQVGETGYDSEGSFEYVEVTDDEEGEDNGSEAGQGDRAEPAQPDDGALSPAEQEDAGPVEFGEDDIAYQLAAMGADYGLDEGEYGSPPPEGWSEGAEGLPLSDEDATNLFKDLLDDHHISPYTPWEKLILDDNNNNNNESPTSILHDDRYTVLPTMKARRHVFDDWARHKAAQIQTARAQMEKLDPRIPYLALLADQASPKLYWPEFKRKFKKEPALLDRKLPDKEKEKLYREHIARLKLPESSRKADLLALLQSLPLRHLNRSTSLDALPQDFRRHLHSISLPPRTRDEVVGQYIESLPPPPADGAGDVLEEKTAEEQERKRSEKLRREAALEERKRMVEEERRKVEKEERFARKGLREEERELSRAVVGTGNRMGLRALLGAEGEEEKEEEGAGEGGGV</sequence>
<protein>
    <recommendedName>
        <fullName evidence="3">WW domain-containing protein</fullName>
    </recommendedName>
</protein>
<dbReference type="InterPro" id="IPR036020">
    <property type="entry name" value="WW_dom_sf"/>
</dbReference>
<dbReference type="Proteomes" id="UP000269276">
    <property type="component" value="Unassembled WGS sequence"/>
</dbReference>
<dbReference type="InterPro" id="IPR045148">
    <property type="entry name" value="TCRG1-like"/>
</dbReference>
<feature type="region of interest" description="Disordered" evidence="2">
    <location>
        <begin position="519"/>
        <end position="588"/>
    </location>
</feature>
<feature type="compositionally biased region" description="Acidic residues" evidence="2">
    <location>
        <begin position="274"/>
        <end position="288"/>
    </location>
</feature>
<feature type="compositionally biased region" description="Basic and acidic residues" evidence="2">
    <location>
        <begin position="166"/>
        <end position="192"/>
    </location>
</feature>
<feature type="compositionally biased region" description="Basic and acidic residues" evidence="2">
    <location>
        <begin position="76"/>
        <end position="91"/>
    </location>
</feature>
<dbReference type="PANTHER" id="PTHR15377:SF3">
    <property type="entry name" value="WW DOMAIN-CONTAINING PROTEIN"/>
    <property type="match status" value="1"/>
</dbReference>
<proteinExistence type="predicted"/>
<dbReference type="Gene3D" id="2.20.70.10">
    <property type="match status" value="1"/>
</dbReference>
<gene>
    <name evidence="4" type="ORF">D0863_12515</name>
</gene>
<feature type="compositionally biased region" description="Acidic residues" evidence="2">
    <location>
        <begin position="240"/>
        <end position="251"/>
    </location>
</feature>
<dbReference type="InterPro" id="IPR036517">
    <property type="entry name" value="FF_domain_sf"/>
</dbReference>
<dbReference type="GO" id="GO:0070063">
    <property type="term" value="F:RNA polymerase binding"/>
    <property type="evidence" value="ECO:0007669"/>
    <property type="project" value="InterPro"/>
</dbReference>
<dbReference type="PROSITE" id="PS50020">
    <property type="entry name" value="WW_DOMAIN_2"/>
    <property type="match status" value="1"/>
</dbReference>
<organism evidence="4 5">
    <name type="scientific">Hortaea werneckii</name>
    <name type="common">Black yeast</name>
    <name type="synonym">Cladosporium werneckii</name>
    <dbReference type="NCBI Taxonomy" id="91943"/>
    <lineage>
        <taxon>Eukaryota</taxon>
        <taxon>Fungi</taxon>
        <taxon>Dikarya</taxon>
        <taxon>Ascomycota</taxon>
        <taxon>Pezizomycotina</taxon>
        <taxon>Dothideomycetes</taxon>
        <taxon>Dothideomycetidae</taxon>
        <taxon>Mycosphaerellales</taxon>
        <taxon>Teratosphaeriaceae</taxon>
        <taxon>Hortaea</taxon>
    </lineage>
</organism>